<protein>
    <submittedName>
        <fullName evidence="5">Coiled-coil domain-containing protein 9</fullName>
    </submittedName>
</protein>
<feature type="coiled-coil region" evidence="3">
    <location>
        <begin position="14"/>
        <end position="41"/>
    </location>
</feature>
<feature type="compositionally biased region" description="Basic and acidic residues" evidence="4">
    <location>
        <begin position="83"/>
        <end position="107"/>
    </location>
</feature>
<feature type="region of interest" description="Disordered" evidence="4">
    <location>
        <begin position="200"/>
        <end position="219"/>
    </location>
</feature>
<feature type="compositionally biased region" description="Low complexity" evidence="4">
    <location>
        <begin position="243"/>
        <end position="254"/>
    </location>
</feature>
<dbReference type="OrthoDB" id="10058133at2759"/>
<organism evidence="5 6">
    <name type="scientific">Pseudolycoriella hygida</name>
    <dbReference type="NCBI Taxonomy" id="35572"/>
    <lineage>
        <taxon>Eukaryota</taxon>
        <taxon>Metazoa</taxon>
        <taxon>Ecdysozoa</taxon>
        <taxon>Arthropoda</taxon>
        <taxon>Hexapoda</taxon>
        <taxon>Insecta</taxon>
        <taxon>Pterygota</taxon>
        <taxon>Neoptera</taxon>
        <taxon>Endopterygota</taxon>
        <taxon>Diptera</taxon>
        <taxon>Nematocera</taxon>
        <taxon>Sciaroidea</taxon>
        <taxon>Sciaridae</taxon>
        <taxon>Pseudolycoriella</taxon>
    </lineage>
</organism>
<keyword evidence="1" id="KW-0597">Phosphoprotein</keyword>
<evidence type="ECO:0000256" key="4">
    <source>
        <dbReference type="SAM" id="MobiDB-lite"/>
    </source>
</evidence>
<gene>
    <name evidence="5" type="primary">Ccdc9</name>
    <name evidence="5" type="ORF">Bhyg_01028</name>
</gene>
<sequence length="380" mass="44033">FLSDVIQINMSTTQENLEERIVRIRKRDEEIEKKHRAAEEDRLLALKHNAMVKTKSPTDDDWPKGHKYDSLDFTYDQNEQQDDDKMSKKTDKEKYVSKPSREYKKFADGSGPPPDPTYNFLKDAERDGISDKVSGNEKKDWRQNSGGGGSNNNRNKNGLNNSFRGRNAKQRNGNNAGNNGRYLKHDEYGSWKNERDRIDESRIGRQKSGDGKWRREWDTDKNNEEDISIQMEKKATVDSRSLQQQQQFHMQNSQLPQVHQPQIQHHLHREHHQQTLPQQQQQLNFQPRSPTQPTSRPTQFTQHLTETPMEKRGNIMVSVSQDGEVKSVKFQSAKAIGTGRVGPRQNSKPQFSIQKDVFPSVTQYQSENVPCFFPGLMQKA</sequence>
<feature type="compositionally biased region" description="Low complexity" evidence="4">
    <location>
        <begin position="274"/>
        <end position="301"/>
    </location>
</feature>
<feature type="compositionally biased region" description="Basic and acidic residues" evidence="4">
    <location>
        <begin position="56"/>
        <end position="70"/>
    </location>
</feature>
<dbReference type="AlphaFoldDB" id="A0A9Q0S5G8"/>
<accession>A0A9Q0S5G8</accession>
<feature type="compositionally biased region" description="Low complexity" evidence="4">
    <location>
        <begin position="151"/>
        <end position="181"/>
    </location>
</feature>
<feature type="compositionally biased region" description="Basic and acidic residues" evidence="4">
    <location>
        <begin position="122"/>
        <end position="142"/>
    </location>
</feature>
<evidence type="ECO:0000256" key="1">
    <source>
        <dbReference type="ARBA" id="ARBA00022553"/>
    </source>
</evidence>
<proteinExistence type="predicted"/>
<reference evidence="5" key="1">
    <citation type="submission" date="2022-07" db="EMBL/GenBank/DDBJ databases">
        <authorList>
            <person name="Trinca V."/>
            <person name="Uliana J.V.C."/>
            <person name="Torres T.T."/>
            <person name="Ward R.J."/>
            <person name="Monesi N."/>
        </authorList>
    </citation>
    <scope>NUCLEOTIDE SEQUENCE</scope>
    <source>
        <strain evidence="5">HSMRA1968</strain>
        <tissue evidence="5">Whole embryos</tissue>
    </source>
</reference>
<evidence type="ECO:0000256" key="2">
    <source>
        <dbReference type="ARBA" id="ARBA00023054"/>
    </source>
</evidence>
<dbReference type="EMBL" id="WJQU01000001">
    <property type="protein sequence ID" value="KAJ6645819.1"/>
    <property type="molecule type" value="Genomic_DNA"/>
</dbReference>
<name>A0A9Q0S5G8_9DIPT</name>
<dbReference type="Pfam" id="PF15266">
    <property type="entry name" value="DUF4594"/>
    <property type="match status" value="1"/>
</dbReference>
<comment type="caution">
    <text evidence="5">The sequence shown here is derived from an EMBL/GenBank/DDBJ whole genome shotgun (WGS) entry which is preliminary data.</text>
</comment>
<keyword evidence="2 3" id="KW-0175">Coiled coil</keyword>
<evidence type="ECO:0000256" key="3">
    <source>
        <dbReference type="SAM" id="Coils"/>
    </source>
</evidence>
<dbReference type="InterPro" id="IPR029336">
    <property type="entry name" value="DUF4594"/>
</dbReference>
<feature type="region of interest" description="Disordered" evidence="4">
    <location>
        <begin position="235"/>
        <end position="301"/>
    </location>
</feature>
<feature type="region of interest" description="Disordered" evidence="4">
    <location>
        <begin position="49"/>
        <end position="185"/>
    </location>
</feature>
<keyword evidence="6" id="KW-1185">Reference proteome</keyword>
<dbReference type="PANTHER" id="PTHR15635">
    <property type="entry name" value="COILED-COIL DOMAIN CONTAINING PROTEIN 9"/>
    <property type="match status" value="1"/>
</dbReference>
<feature type="non-terminal residue" evidence="5">
    <location>
        <position position="380"/>
    </location>
</feature>
<evidence type="ECO:0000313" key="6">
    <source>
        <dbReference type="Proteomes" id="UP001151699"/>
    </source>
</evidence>
<evidence type="ECO:0000313" key="5">
    <source>
        <dbReference type="EMBL" id="KAJ6645819.1"/>
    </source>
</evidence>
<dbReference type="PANTHER" id="PTHR15635:SF12">
    <property type="entry name" value="HABP4_PAI-RBP1 DOMAIN-CONTAINING PROTEIN"/>
    <property type="match status" value="1"/>
</dbReference>
<dbReference type="Proteomes" id="UP001151699">
    <property type="component" value="Chromosome A"/>
</dbReference>